<dbReference type="InterPro" id="IPR000515">
    <property type="entry name" value="MetI-like"/>
</dbReference>
<dbReference type="Pfam" id="PF00528">
    <property type="entry name" value="BPD_transp_1"/>
    <property type="match status" value="1"/>
</dbReference>
<keyword evidence="3" id="KW-1003">Cell membrane</keyword>
<dbReference type="AlphaFoldDB" id="A0A4P8IJU2"/>
<keyword evidence="2 8" id="KW-0813">Transport</keyword>
<dbReference type="RefSeq" id="WP_137329529.1">
    <property type="nucleotide sequence ID" value="NZ_CP040058.1"/>
</dbReference>
<evidence type="ECO:0000256" key="5">
    <source>
        <dbReference type="ARBA" id="ARBA00022970"/>
    </source>
</evidence>
<dbReference type="PANTHER" id="PTHR30614:SF0">
    <property type="entry name" value="L-CYSTINE TRANSPORT SYSTEM PERMEASE PROTEIN TCYL"/>
    <property type="match status" value="1"/>
</dbReference>
<keyword evidence="6 8" id="KW-1133">Transmembrane helix</keyword>
<evidence type="ECO:0000313" key="11">
    <source>
        <dbReference type="Proteomes" id="UP000298653"/>
    </source>
</evidence>
<reference evidence="10 11" key="1">
    <citation type="submission" date="2019-05" db="EMBL/GenBank/DDBJ databases">
        <title>Complete genome sequencing of Anaerostipes rhamnosivorans.</title>
        <authorList>
            <person name="Bui T.P.N."/>
            <person name="de Vos W.M."/>
        </authorList>
    </citation>
    <scope>NUCLEOTIDE SEQUENCE [LARGE SCALE GENOMIC DNA]</scope>
    <source>
        <strain evidence="10 11">1y2</strain>
    </source>
</reference>
<protein>
    <submittedName>
        <fullName evidence="10">ABC transporter membrane-spanning permease-glutamine transport</fullName>
    </submittedName>
</protein>
<evidence type="ECO:0000259" key="9">
    <source>
        <dbReference type="PROSITE" id="PS50928"/>
    </source>
</evidence>
<gene>
    <name evidence="10" type="ORF">AR1Y2_2819</name>
</gene>
<organism evidence="10 11">
    <name type="scientific">Anaerostipes rhamnosivorans</name>
    <dbReference type="NCBI Taxonomy" id="1229621"/>
    <lineage>
        <taxon>Bacteria</taxon>
        <taxon>Bacillati</taxon>
        <taxon>Bacillota</taxon>
        <taxon>Clostridia</taxon>
        <taxon>Lachnospirales</taxon>
        <taxon>Lachnospiraceae</taxon>
        <taxon>Anaerostipes</taxon>
    </lineage>
</organism>
<dbReference type="Gene3D" id="1.10.3720.10">
    <property type="entry name" value="MetI-like"/>
    <property type="match status" value="1"/>
</dbReference>
<comment type="subcellular location">
    <subcellularLocation>
        <location evidence="1 8">Cell membrane</location>
        <topology evidence="1 8">Multi-pass membrane protein</topology>
    </subcellularLocation>
</comment>
<name>A0A4P8IJU2_9FIRM</name>
<evidence type="ECO:0000256" key="8">
    <source>
        <dbReference type="RuleBase" id="RU363032"/>
    </source>
</evidence>
<dbReference type="GO" id="GO:0006865">
    <property type="term" value="P:amino acid transport"/>
    <property type="evidence" value="ECO:0007669"/>
    <property type="project" value="UniProtKB-KW"/>
</dbReference>
<evidence type="ECO:0000256" key="4">
    <source>
        <dbReference type="ARBA" id="ARBA00022692"/>
    </source>
</evidence>
<feature type="transmembrane region" description="Helical" evidence="8">
    <location>
        <begin position="28"/>
        <end position="48"/>
    </location>
</feature>
<evidence type="ECO:0000313" key="10">
    <source>
        <dbReference type="EMBL" id="QCP36273.1"/>
    </source>
</evidence>
<dbReference type="PROSITE" id="PS50928">
    <property type="entry name" value="ABC_TM1"/>
    <property type="match status" value="1"/>
</dbReference>
<dbReference type="KEGG" id="arf:AR1Y2_2819"/>
<dbReference type="InterPro" id="IPR035906">
    <property type="entry name" value="MetI-like_sf"/>
</dbReference>
<proteinExistence type="inferred from homology"/>
<evidence type="ECO:0000256" key="1">
    <source>
        <dbReference type="ARBA" id="ARBA00004651"/>
    </source>
</evidence>
<sequence length="223" mass="25204">MFDGIIQWFEKLPGIANMLLHNGLDQTLIIFFLTLVFGLTLGLVLALGRMTKFKIIQLPIRFYLLIMRGTPLILQLYGFYFGLNLLLGIRIERTMAAVVAFSLNYAAYFAEIYRSGIQAIPNGQYEAAKVLGFGKAQTFFKIILPQVVKIILPPMGSECMTLVKDTSLAHVIGVMEIYVVAANNMSRSRGMEYLIVAGIFYLIMNMIVSKVFGILEKRMSYYR</sequence>
<keyword evidence="11" id="KW-1185">Reference proteome</keyword>
<dbReference type="GO" id="GO:0043190">
    <property type="term" value="C:ATP-binding cassette (ABC) transporter complex"/>
    <property type="evidence" value="ECO:0007669"/>
    <property type="project" value="InterPro"/>
</dbReference>
<feature type="transmembrane region" description="Helical" evidence="8">
    <location>
        <begin position="60"/>
        <end position="83"/>
    </location>
</feature>
<dbReference type="Proteomes" id="UP000298653">
    <property type="component" value="Chromosome"/>
</dbReference>
<dbReference type="InterPro" id="IPR043429">
    <property type="entry name" value="ArtM/GltK/GlnP/TcyL/YhdX-like"/>
</dbReference>
<evidence type="ECO:0000256" key="3">
    <source>
        <dbReference type="ARBA" id="ARBA00022475"/>
    </source>
</evidence>
<feature type="transmembrane region" description="Helical" evidence="8">
    <location>
        <begin position="193"/>
        <end position="215"/>
    </location>
</feature>
<dbReference type="EMBL" id="CP040058">
    <property type="protein sequence ID" value="QCP36273.1"/>
    <property type="molecule type" value="Genomic_DNA"/>
</dbReference>
<keyword evidence="4 8" id="KW-0812">Transmembrane</keyword>
<dbReference type="PANTHER" id="PTHR30614">
    <property type="entry name" value="MEMBRANE COMPONENT OF AMINO ACID ABC TRANSPORTER"/>
    <property type="match status" value="1"/>
</dbReference>
<keyword evidence="7 8" id="KW-0472">Membrane</keyword>
<dbReference type="GO" id="GO:0022857">
    <property type="term" value="F:transmembrane transporter activity"/>
    <property type="evidence" value="ECO:0007669"/>
    <property type="project" value="InterPro"/>
</dbReference>
<dbReference type="NCBIfam" id="TIGR01726">
    <property type="entry name" value="HEQRo_perm_3TM"/>
    <property type="match status" value="1"/>
</dbReference>
<keyword evidence="5" id="KW-0029">Amino-acid transport</keyword>
<dbReference type="CDD" id="cd06261">
    <property type="entry name" value="TM_PBP2"/>
    <property type="match status" value="1"/>
</dbReference>
<evidence type="ECO:0000256" key="6">
    <source>
        <dbReference type="ARBA" id="ARBA00022989"/>
    </source>
</evidence>
<evidence type="ECO:0000256" key="2">
    <source>
        <dbReference type="ARBA" id="ARBA00022448"/>
    </source>
</evidence>
<feature type="domain" description="ABC transmembrane type-1" evidence="9">
    <location>
        <begin position="24"/>
        <end position="212"/>
    </location>
</feature>
<dbReference type="InterPro" id="IPR010065">
    <property type="entry name" value="AA_ABC_transptr_permease_3TM"/>
</dbReference>
<dbReference type="OrthoDB" id="9787841at2"/>
<dbReference type="SUPFAM" id="SSF161098">
    <property type="entry name" value="MetI-like"/>
    <property type="match status" value="1"/>
</dbReference>
<comment type="similarity">
    <text evidence="8">Belongs to the binding-protein-dependent transport system permease family.</text>
</comment>
<evidence type="ECO:0000256" key="7">
    <source>
        <dbReference type="ARBA" id="ARBA00023136"/>
    </source>
</evidence>
<accession>A0A4P8IJU2</accession>